<dbReference type="PROSITE" id="PS01124">
    <property type="entry name" value="HTH_ARAC_FAMILY_2"/>
    <property type="match status" value="1"/>
</dbReference>
<accession>A0A3E1NKI4</accession>
<evidence type="ECO:0000313" key="6">
    <source>
        <dbReference type="Proteomes" id="UP000261284"/>
    </source>
</evidence>
<keyword evidence="6" id="KW-1185">Reference proteome</keyword>
<dbReference type="PANTHER" id="PTHR43280:SF32">
    <property type="entry name" value="TRANSCRIPTIONAL REGULATORY PROTEIN"/>
    <property type="match status" value="1"/>
</dbReference>
<dbReference type="InterPro" id="IPR009057">
    <property type="entry name" value="Homeodomain-like_sf"/>
</dbReference>
<name>A0A3E1NKI4_9BACT</name>
<dbReference type="GO" id="GO:0003700">
    <property type="term" value="F:DNA-binding transcription factor activity"/>
    <property type="evidence" value="ECO:0007669"/>
    <property type="project" value="InterPro"/>
</dbReference>
<keyword evidence="1" id="KW-0805">Transcription regulation</keyword>
<dbReference type="GO" id="GO:0043565">
    <property type="term" value="F:sequence-specific DNA binding"/>
    <property type="evidence" value="ECO:0007669"/>
    <property type="project" value="InterPro"/>
</dbReference>
<dbReference type="AlphaFoldDB" id="A0A3E1NKI4"/>
<dbReference type="SUPFAM" id="SSF46689">
    <property type="entry name" value="Homeodomain-like"/>
    <property type="match status" value="1"/>
</dbReference>
<dbReference type="PANTHER" id="PTHR43280">
    <property type="entry name" value="ARAC-FAMILY TRANSCRIPTIONAL REGULATOR"/>
    <property type="match status" value="1"/>
</dbReference>
<evidence type="ECO:0000256" key="2">
    <source>
        <dbReference type="ARBA" id="ARBA00023125"/>
    </source>
</evidence>
<organism evidence="5 6">
    <name type="scientific">Deminuibacter soli</name>
    <dbReference type="NCBI Taxonomy" id="2291815"/>
    <lineage>
        <taxon>Bacteria</taxon>
        <taxon>Pseudomonadati</taxon>
        <taxon>Bacteroidota</taxon>
        <taxon>Chitinophagia</taxon>
        <taxon>Chitinophagales</taxon>
        <taxon>Chitinophagaceae</taxon>
        <taxon>Deminuibacter</taxon>
    </lineage>
</organism>
<dbReference type="OrthoDB" id="629929at2"/>
<dbReference type="Pfam" id="PF12833">
    <property type="entry name" value="HTH_18"/>
    <property type="match status" value="1"/>
</dbReference>
<proteinExistence type="predicted"/>
<gene>
    <name evidence="5" type="ORF">DXN05_12360</name>
</gene>
<evidence type="ECO:0000259" key="4">
    <source>
        <dbReference type="PROSITE" id="PS01124"/>
    </source>
</evidence>
<reference evidence="5 6" key="1">
    <citation type="submission" date="2018-08" db="EMBL/GenBank/DDBJ databases">
        <title>Chitinophagaceae sp. K23C18032701, a novel bacterium isolated from forest soil.</title>
        <authorList>
            <person name="Wang C."/>
        </authorList>
    </citation>
    <scope>NUCLEOTIDE SEQUENCE [LARGE SCALE GENOMIC DNA]</scope>
    <source>
        <strain evidence="5 6">K23C18032701</strain>
    </source>
</reference>
<evidence type="ECO:0000256" key="3">
    <source>
        <dbReference type="ARBA" id="ARBA00023163"/>
    </source>
</evidence>
<dbReference type="SMART" id="SM00342">
    <property type="entry name" value="HTH_ARAC"/>
    <property type="match status" value="1"/>
</dbReference>
<comment type="caution">
    <text evidence="5">The sequence shown here is derived from an EMBL/GenBank/DDBJ whole genome shotgun (WGS) entry which is preliminary data.</text>
</comment>
<dbReference type="Gene3D" id="1.10.10.60">
    <property type="entry name" value="Homeodomain-like"/>
    <property type="match status" value="1"/>
</dbReference>
<dbReference type="InterPro" id="IPR037923">
    <property type="entry name" value="HTH-like"/>
</dbReference>
<dbReference type="SUPFAM" id="SSF51215">
    <property type="entry name" value="Regulatory protein AraC"/>
    <property type="match status" value="1"/>
</dbReference>
<dbReference type="Proteomes" id="UP000261284">
    <property type="component" value="Unassembled WGS sequence"/>
</dbReference>
<dbReference type="InterPro" id="IPR018060">
    <property type="entry name" value="HTH_AraC"/>
</dbReference>
<protein>
    <submittedName>
        <fullName evidence="5">AraC family transcriptional regulator</fullName>
    </submittedName>
</protein>
<feature type="domain" description="HTH araC/xylS-type" evidence="4">
    <location>
        <begin position="190"/>
        <end position="300"/>
    </location>
</feature>
<keyword evidence="3" id="KW-0804">Transcription</keyword>
<sequence>MEQPENIRDFYHRYPAAYPEDVPINNAQPGHFNVFARDSHAVKSAYRRRDFYKISYIIGTGRLHYADKWIAIDGPAIVLSNPFVAYSFEIAGEAPKGWFCLFSEAFLQPADRIGALQDSPLFNANSVPVFFPDERQHADIVFIFEKMMREMESAYEHKYQVLRNYLHLLMHETMKIQPATGFHKQINAASRITHLFFDLLERQFPISSADHVFNLKSPQDYAGCLSVHVNHLNRAVKESTGQTTTAHIASRIVQEANILLQHTEWSIAEIAYSLGFEYPAYFTTFYRKHTGQAPIARRQGIV</sequence>
<dbReference type="RefSeq" id="WP_116847544.1">
    <property type="nucleotide sequence ID" value="NZ_QTJU01000003.1"/>
</dbReference>
<evidence type="ECO:0000313" key="5">
    <source>
        <dbReference type="EMBL" id="RFM28298.1"/>
    </source>
</evidence>
<dbReference type="EMBL" id="QTJU01000003">
    <property type="protein sequence ID" value="RFM28298.1"/>
    <property type="molecule type" value="Genomic_DNA"/>
</dbReference>
<evidence type="ECO:0000256" key="1">
    <source>
        <dbReference type="ARBA" id="ARBA00023015"/>
    </source>
</evidence>
<keyword evidence="2" id="KW-0238">DNA-binding</keyword>